<dbReference type="SUPFAM" id="SSF53756">
    <property type="entry name" value="UDP-Glycosyltransferase/glycogen phosphorylase"/>
    <property type="match status" value="1"/>
</dbReference>
<dbReference type="Gene3D" id="3.40.50.2000">
    <property type="entry name" value="Glycogen Phosphorylase B"/>
    <property type="match status" value="1"/>
</dbReference>
<evidence type="ECO:0000313" key="2">
    <source>
        <dbReference type="Proteomes" id="UP000184671"/>
    </source>
</evidence>
<proteinExistence type="predicted"/>
<protein>
    <submittedName>
        <fullName evidence="1">Uncharacterized protein</fullName>
    </submittedName>
</protein>
<sequence length="408" mass="46629">MKIVILDEHPLEDGRVGRHIKYLLRNNNEVFRLHFSIFAPELKQGRFSHYGERGFRINPPSPDMRVLNYLVFNTMYFLPSLFAPGIEEALEEMAVDRTAPTVLHVHDPCLLKVAIMMKRQFFKDARIVYDRHEFYELFSRRGQLPIPTRDRYYETVAEGEIAGVAHASLGRRGGLESLFSGADHTHIPNFPLPDTYDDAHILAKIRSFNGDSVIRVLYVGSLSPLDRDIRLLLKVASGVLGSTAQATFFIGGPSSGHDEELQQMMAPLQAEYGSRFRFNLGFIPRDQARQLAENCHVGLHFIKPETAYWVKGSPNKVFEYLRCGAIPIIRASIEFSDEISPCSLLFDRDTPEEEIVLAVTELLSDPDRCRRMMEDALSLSSKFSFEVVGRNYLNLYERIRNSHPRPDH</sequence>
<reference evidence="1 2" key="1">
    <citation type="submission" date="2016-08" db="EMBL/GenBank/DDBJ databases">
        <authorList>
            <person name="Seilhamer J.J."/>
        </authorList>
    </citation>
    <scope>NUCLEOTIDE SEQUENCE [LARGE SCALE GENOMIC DNA]</scope>
    <source>
        <strain evidence="1">L21-II-0</strain>
    </source>
</reference>
<dbReference type="RefSeq" id="WP_074370527.1">
    <property type="nucleotide sequence ID" value="NZ_FMID01000052.1"/>
</dbReference>
<organism evidence="1 2">
    <name type="scientific">Methanoculleus chikugoensis</name>
    <dbReference type="NCBI Taxonomy" id="118126"/>
    <lineage>
        <taxon>Archaea</taxon>
        <taxon>Methanobacteriati</taxon>
        <taxon>Methanobacteriota</taxon>
        <taxon>Stenosarchaea group</taxon>
        <taxon>Methanomicrobia</taxon>
        <taxon>Methanomicrobiales</taxon>
        <taxon>Methanomicrobiaceae</taxon>
        <taxon>Methanoculleus</taxon>
    </lineage>
</organism>
<dbReference type="Proteomes" id="UP000184671">
    <property type="component" value="Unassembled WGS sequence"/>
</dbReference>
<dbReference type="STRING" id="118126.L21_2234"/>
<gene>
    <name evidence="1" type="ORF">L21_2234</name>
</gene>
<name>A0A1M4MN23_9EURY</name>
<accession>A0A1M4MN23</accession>
<dbReference type="EMBL" id="FMID01000052">
    <property type="protein sequence ID" value="SCL76309.1"/>
    <property type="molecule type" value="Genomic_DNA"/>
</dbReference>
<dbReference type="AlphaFoldDB" id="A0A1M4MN23"/>
<evidence type="ECO:0000313" key="1">
    <source>
        <dbReference type="EMBL" id="SCL76309.1"/>
    </source>
</evidence>
<dbReference type="OrthoDB" id="132546at2157"/>